<organism evidence="4 5">
    <name type="scientific">Paramecium tetraurelia</name>
    <dbReference type="NCBI Taxonomy" id="5888"/>
    <lineage>
        <taxon>Eukaryota</taxon>
        <taxon>Sar</taxon>
        <taxon>Alveolata</taxon>
        <taxon>Ciliophora</taxon>
        <taxon>Intramacronucleata</taxon>
        <taxon>Oligohymenophorea</taxon>
        <taxon>Peniculida</taxon>
        <taxon>Parameciidae</taxon>
        <taxon>Paramecium</taxon>
    </lineage>
</organism>
<keyword evidence="5" id="KW-1185">Reference proteome</keyword>
<feature type="transmembrane region" description="Helical" evidence="3">
    <location>
        <begin position="469"/>
        <end position="490"/>
    </location>
</feature>
<dbReference type="AlphaFoldDB" id="A0C3D0"/>
<keyword evidence="3" id="KW-0812">Transmembrane</keyword>
<dbReference type="RefSeq" id="XP_001432694.1">
    <property type="nucleotide sequence ID" value="XM_001432657.1"/>
</dbReference>
<evidence type="ECO:0000256" key="2">
    <source>
        <dbReference type="SAM" id="MobiDB-lite"/>
    </source>
</evidence>
<keyword evidence="3" id="KW-0472">Membrane</keyword>
<keyword evidence="3" id="KW-1133">Transmembrane helix</keyword>
<feature type="coiled-coil region" evidence="1">
    <location>
        <begin position="18"/>
        <end position="45"/>
    </location>
</feature>
<feature type="transmembrane region" description="Helical" evidence="3">
    <location>
        <begin position="768"/>
        <end position="787"/>
    </location>
</feature>
<accession>A0C3D0</accession>
<evidence type="ECO:0000256" key="3">
    <source>
        <dbReference type="SAM" id="Phobius"/>
    </source>
</evidence>
<dbReference type="KEGG" id="ptm:GSPATT00034776001"/>
<evidence type="ECO:0008006" key="6">
    <source>
        <dbReference type="Google" id="ProtNLM"/>
    </source>
</evidence>
<reference evidence="4 5" key="1">
    <citation type="journal article" date="2006" name="Nature">
        <title>Global trends of whole-genome duplications revealed by the ciliate Paramecium tetraurelia.</title>
        <authorList>
            <consortium name="Genoscope"/>
            <person name="Aury J.-M."/>
            <person name="Jaillon O."/>
            <person name="Duret L."/>
            <person name="Noel B."/>
            <person name="Jubin C."/>
            <person name="Porcel B.M."/>
            <person name="Segurens B."/>
            <person name="Daubin V."/>
            <person name="Anthouard V."/>
            <person name="Aiach N."/>
            <person name="Arnaiz O."/>
            <person name="Billaut A."/>
            <person name="Beisson J."/>
            <person name="Blanc I."/>
            <person name="Bouhouche K."/>
            <person name="Camara F."/>
            <person name="Duharcourt S."/>
            <person name="Guigo R."/>
            <person name="Gogendeau D."/>
            <person name="Katinka M."/>
            <person name="Keller A.-M."/>
            <person name="Kissmehl R."/>
            <person name="Klotz C."/>
            <person name="Koll F."/>
            <person name="Le Moue A."/>
            <person name="Lepere C."/>
            <person name="Malinsky S."/>
            <person name="Nowacki M."/>
            <person name="Nowak J.K."/>
            <person name="Plattner H."/>
            <person name="Poulain J."/>
            <person name="Ruiz F."/>
            <person name="Serrano V."/>
            <person name="Zagulski M."/>
            <person name="Dessen P."/>
            <person name="Betermier M."/>
            <person name="Weissenbach J."/>
            <person name="Scarpelli C."/>
            <person name="Schachter V."/>
            <person name="Sperling L."/>
            <person name="Meyer E."/>
            <person name="Cohen J."/>
            <person name="Wincker P."/>
        </authorList>
    </citation>
    <scope>NUCLEOTIDE SEQUENCE [LARGE SCALE GENOMIC DNA]</scope>
    <source>
        <strain evidence="4 5">Stock d4-2</strain>
    </source>
</reference>
<feature type="compositionally biased region" description="Basic and acidic residues" evidence="2">
    <location>
        <begin position="801"/>
        <end position="816"/>
    </location>
</feature>
<protein>
    <recommendedName>
        <fullName evidence="6">Transmembrane protein</fullName>
    </recommendedName>
</protein>
<dbReference type="OMA" id="IDNNQSC"/>
<dbReference type="EMBL" id="CT868038">
    <property type="protein sequence ID" value="CAK65297.1"/>
    <property type="molecule type" value="Genomic_DNA"/>
</dbReference>
<evidence type="ECO:0000313" key="5">
    <source>
        <dbReference type="Proteomes" id="UP000000600"/>
    </source>
</evidence>
<dbReference type="GeneID" id="5018479"/>
<sequence>MSTSRYISKKLQPFLTSKQELTQLLQKLEKEQKDEETQSDQYFDQLARVEKEYETLVHILEEYGKKIANNQNGETDQAQDADFRIEKAVIETLNLYLLANSRKEQLEALQEREIAKRQSSLNLTLGKHVNNEQKIVEDDNQLNEDEYGYYVTLKSEDTSMDVKIPATIKTFKELKQIIKSCFMLEENEIFCTDLMGNLFQDNMVLLDEIYPPLFDLMKNYQPIIGIQVVKQVKLKEVIQSGDESLLSDDGARFFIKRFQTIKPVQKKVNWNIYFGYLNNFKYFIETILFLMVLGLFFVVQIDSFKFTTSSSVITSFGKQIQISKSLLSPIQNISQLINQTLNDDTDNTLYPTYPLVSGLLIQTLVKEEKLQNCSILNPNQKQLFIDNNQSCLDFSTLLTDNLSGEYEFNIFNPTIYNQDFGGYVWELNLASKEEFNENIQLLQQKQWVQYNVKSSKFILNYFNSPSKRLIQVVITTIYLFNDMLLNYNTIALESFNLNKPSETEDFYDEIIFYLSILLLSLSFLDFFAIYKKTSENPFIFFYHSYCELKNKQKKLQSKKKELQSVELQELQQKELIMGDYFILKISSVYVVIKIPLIFDFVYILSNITLLVRKSIQDLYTNALDDIQLNSNVYQDTDKLYVPAFILKIYTGVQVLLLMGSIIRFLGNWSPYLKCYGLVMIRFNKQSSFLLLVLIFIISISAMSWSITIQGKLMYQENFFYDFLGLLRCSLKYGMHNDLSELGLENNYQKQISYSFETRYVFKINKIKLQYLIILVISYIMVPIFISLMTQQVHNTKQEAEQKMLEMQKEKQEEKLQKKQRQK</sequence>
<feature type="transmembrane region" description="Helical" evidence="3">
    <location>
        <begin position="581"/>
        <end position="604"/>
    </location>
</feature>
<dbReference type="Proteomes" id="UP000000600">
    <property type="component" value="Unassembled WGS sequence"/>
</dbReference>
<dbReference type="HOGENOM" id="CLU_010900_0_0_1"/>
<evidence type="ECO:0000256" key="1">
    <source>
        <dbReference type="SAM" id="Coils"/>
    </source>
</evidence>
<feature type="region of interest" description="Disordered" evidence="2">
    <location>
        <begin position="801"/>
        <end position="822"/>
    </location>
</feature>
<feature type="transmembrane region" description="Helical" evidence="3">
    <location>
        <begin position="282"/>
        <end position="301"/>
    </location>
</feature>
<feature type="transmembrane region" description="Helical" evidence="3">
    <location>
        <begin position="639"/>
        <end position="666"/>
    </location>
</feature>
<gene>
    <name evidence="4" type="ORF">GSPATT00034776001</name>
</gene>
<dbReference type="eggNOG" id="ENOG502SVV4">
    <property type="taxonomic scope" value="Eukaryota"/>
</dbReference>
<dbReference type="OrthoDB" id="10340424at2759"/>
<keyword evidence="1" id="KW-0175">Coiled coil</keyword>
<name>A0C3D0_PARTE</name>
<feature type="transmembrane region" description="Helical" evidence="3">
    <location>
        <begin position="510"/>
        <end position="530"/>
    </location>
</feature>
<feature type="transmembrane region" description="Helical" evidence="3">
    <location>
        <begin position="687"/>
        <end position="706"/>
    </location>
</feature>
<proteinExistence type="predicted"/>
<evidence type="ECO:0000313" key="4">
    <source>
        <dbReference type="EMBL" id="CAK65297.1"/>
    </source>
</evidence>
<dbReference type="InParanoid" id="A0C3D0"/>